<dbReference type="Proteomes" id="UP000467700">
    <property type="component" value="Unassembled WGS sequence"/>
</dbReference>
<protein>
    <submittedName>
        <fullName evidence="1">Uncharacterized protein</fullName>
    </submittedName>
</protein>
<dbReference type="EMBL" id="CACVBS010000029">
    <property type="protein sequence ID" value="CAA7260542.1"/>
    <property type="molecule type" value="Genomic_DNA"/>
</dbReference>
<organism evidence="1 2">
    <name type="scientific">Cyclocybe aegerita</name>
    <name type="common">Black poplar mushroom</name>
    <name type="synonym">Agrocybe aegerita</name>
    <dbReference type="NCBI Taxonomy" id="1973307"/>
    <lineage>
        <taxon>Eukaryota</taxon>
        <taxon>Fungi</taxon>
        <taxon>Dikarya</taxon>
        <taxon>Basidiomycota</taxon>
        <taxon>Agaricomycotina</taxon>
        <taxon>Agaricomycetes</taxon>
        <taxon>Agaricomycetidae</taxon>
        <taxon>Agaricales</taxon>
        <taxon>Agaricineae</taxon>
        <taxon>Bolbitiaceae</taxon>
        <taxon>Cyclocybe</taxon>
    </lineage>
</organism>
<comment type="caution">
    <text evidence="1">The sequence shown here is derived from an EMBL/GenBank/DDBJ whole genome shotgun (WGS) entry which is preliminary data.</text>
</comment>
<name>A0A8S0WLT3_CYCAE</name>
<gene>
    <name evidence="1" type="ORF">AAE3_LOCUS2581</name>
</gene>
<reference evidence="1 2" key="1">
    <citation type="submission" date="2020-01" db="EMBL/GenBank/DDBJ databases">
        <authorList>
            <person name="Gupta K D."/>
        </authorList>
    </citation>
    <scope>NUCLEOTIDE SEQUENCE [LARGE SCALE GENOMIC DNA]</scope>
</reference>
<evidence type="ECO:0000313" key="1">
    <source>
        <dbReference type="EMBL" id="CAA7260542.1"/>
    </source>
</evidence>
<accession>A0A8S0WLT3</accession>
<evidence type="ECO:0000313" key="2">
    <source>
        <dbReference type="Proteomes" id="UP000467700"/>
    </source>
</evidence>
<sequence>MSGITNTVKRIITKNKHALWTALATNGLGQGNGRTIYKTKDIRADKGYVDNQNPNVYHWDLQINRETEDATLKKAIGKNSGTHKKLGKFTFDTENPPTQDELVNNIVNGI</sequence>
<proteinExistence type="predicted"/>
<dbReference type="AlphaFoldDB" id="A0A8S0WLT3"/>
<keyword evidence="2" id="KW-1185">Reference proteome</keyword>